<dbReference type="InterPro" id="IPR036291">
    <property type="entry name" value="NAD(P)-bd_dom_sf"/>
</dbReference>
<comment type="pathway">
    <text evidence="1">Metabolic intermediate biosynthesis; chorismate biosynthesis; chorismate from D-erythrose 4-phosphate and phosphoenolpyruvate: step 4/7.</text>
</comment>
<dbReference type="InterPro" id="IPR006151">
    <property type="entry name" value="Shikm_DH/Glu-tRNA_Rdtase"/>
</dbReference>
<dbReference type="InterPro" id="IPR046346">
    <property type="entry name" value="Aminoacid_DH-like_N_sf"/>
</dbReference>
<gene>
    <name evidence="9" type="ORF">AYR66_25855</name>
</gene>
<evidence type="ECO:0000313" key="9">
    <source>
        <dbReference type="EMBL" id="OWW22409.1"/>
    </source>
</evidence>
<evidence type="ECO:0000256" key="2">
    <source>
        <dbReference type="ARBA" id="ARBA00012962"/>
    </source>
</evidence>
<evidence type="ECO:0000256" key="3">
    <source>
        <dbReference type="ARBA" id="ARBA00022857"/>
    </source>
</evidence>
<dbReference type="GO" id="GO:0004764">
    <property type="term" value="F:shikimate 3-dehydrogenase (NADP+) activity"/>
    <property type="evidence" value="ECO:0007669"/>
    <property type="project" value="UniProtKB-EC"/>
</dbReference>
<dbReference type="AlphaFoldDB" id="A0A254TIF6"/>
<dbReference type="PANTHER" id="PTHR21089:SF1">
    <property type="entry name" value="BIFUNCTIONAL 3-DEHYDROQUINATE DEHYDRATASE_SHIKIMATE DEHYDROGENASE, CHLOROPLASTIC"/>
    <property type="match status" value="1"/>
</dbReference>
<dbReference type="SUPFAM" id="SSF53223">
    <property type="entry name" value="Aminoacid dehydrogenase-like, N-terminal domain"/>
    <property type="match status" value="1"/>
</dbReference>
<keyword evidence="3" id="KW-0521">NADP</keyword>
<keyword evidence="4" id="KW-0560">Oxidoreductase</keyword>
<evidence type="ECO:0000259" key="7">
    <source>
        <dbReference type="Pfam" id="PF01488"/>
    </source>
</evidence>
<dbReference type="InterPro" id="IPR022893">
    <property type="entry name" value="Shikimate_DH_fam"/>
</dbReference>
<evidence type="ECO:0000259" key="8">
    <source>
        <dbReference type="Pfam" id="PF08501"/>
    </source>
</evidence>
<dbReference type="SUPFAM" id="SSF51735">
    <property type="entry name" value="NAD(P)-binding Rossmann-fold domains"/>
    <property type="match status" value="1"/>
</dbReference>
<dbReference type="EC" id="1.1.1.25" evidence="2"/>
<dbReference type="Gene3D" id="3.40.50.10860">
    <property type="entry name" value="Leucine Dehydrogenase, chain A, domain 1"/>
    <property type="match status" value="1"/>
</dbReference>
<dbReference type="EMBL" id="LSTO01000001">
    <property type="protein sequence ID" value="OWW22409.1"/>
    <property type="molecule type" value="Genomic_DNA"/>
</dbReference>
<dbReference type="Pfam" id="PF01488">
    <property type="entry name" value="Shikimate_DH"/>
    <property type="match status" value="1"/>
</dbReference>
<comment type="catalytic activity">
    <reaction evidence="6">
        <text>shikimate + NADP(+) = 3-dehydroshikimate + NADPH + H(+)</text>
        <dbReference type="Rhea" id="RHEA:17737"/>
        <dbReference type="ChEBI" id="CHEBI:15378"/>
        <dbReference type="ChEBI" id="CHEBI:16630"/>
        <dbReference type="ChEBI" id="CHEBI:36208"/>
        <dbReference type="ChEBI" id="CHEBI:57783"/>
        <dbReference type="ChEBI" id="CHEBI:58349"/>
        <dbReference type="EC" id="1.1.1.25"/>
    </reaction>
</comment>
<dbReference type="Pfam" id="PF08501">
    <property type="entry name" value="Shikimate_dh_N"/>
    <property type="match status" value="1"/>
</dbReference>
<dbReference type="GO" id="GO:0009423">
    <property type="term" value="P:chorismate biosynthetic process"/>
    <property type="evidence" value="ECO:0007669"/>
    <property type="project" value="UniProtKB-UniPathway"/>
</dbReference>
<protein>
    <recommendedName>
        <fullName evidence="2">shikimate dehydrogenase (NADP(+))</fullName>
        <ecNumber evidence="2">1.1.1.25</ecNumber>
    </recommendedName>
</protein>
<keyword evidence="5" id="KW-0057">Aromatic amino acid biosynthesis</keyword>
<evidence type="ECO:0000256" key="5">
    <source>
        <dbReference type="ARBA" id="ARBA00023141"/>
    </source>
</evidence>
<evidence type="ECO:0000256" key="6">
    <source>
        <dbReference type="ARBA" id="ARBA00049442"/>
    </source>
</evidence>
<keyword evidence="10" id="KW-1185">Reference proteome</keyword>
<dbReference type="UniPathway" id="UPA00053">
    <property type="reaction ID" value="UER00087"/>
</dbReference>
<dbReference type="GO" id="GO:0050661">
    <property type="term" value="F:NADP binding"/>
    <property type="evidence" value="ECO:0007669"/>
    <property type="project" value="TreeGrafter"/>
</dbReference>
<evidence type="ECO:0000256" key="4">
    <source>
        <dbReference type="ARBA" id="ARBA00023002"/>
    </source>
</evidence>
<dbReference type="GO" id="GO:0019632">
    <property type="term" value="P:shikimate metabolic process"/>
    <property type="evidence" value="ECO:0007669"/>
    <property type="project" value="TreeGrafter"/>
</dbReference>
<reference evidence="9 10" key="1">
    <citation type="submission" date="2016-02" db="EMBL/GenBank/DDBJ databases">
        <authorList>
            <person name="Wen L."/>
            <person name="He K."/>
            <person name="Yang H."/>
        </authorList>
    </citation>
    <scope>NUCLEOTIDE SEQUENCE [LARGE SCALE GENOMIC DNA]</scope>
    <source>
        <strain evidence="9 10">TSA40</strain>
    </source>
</reference>
<evidence type="ECO:0000256" key="1">
    <source>
        <dbReference type="ARBA" id="ARBA00004871"/>
    </source>
</evidence>
<dbReference type="Gene3D" id="3.40.50.720">
    <property type="entry name" value="NAD(P)-binding Rossmann-like Domain"/>
    <property type="match status" value="1"/>
</dbReference>
<organism evidence="9 10">
    <name type="scientific">Noviherbaspirillum denitrificans</name>
    <dbReference type="NCBI Taxonomy" id="1968433"/>
    <lineage>
        <taxon>Bacteria</taxon>
        <taxon>Pseudomonadati</taxon>
        <taxon>Pseudomonadota</taxon>
        <taxon>Betaproteobacteria</taxon>
        <taxon>Burkholderiales</taxon>
        <taxon>Oxalobacteraceae</taxon>
        <taxon>Noviherbaspirillum</taxon>
    </lineage>
</organism>
<evidence type="ECO:0000313" key="10">
    <source>
        <dbReference type="Proteomes" id="UP000197535"/>
    </source>
</evidence>
<sequence>MTNSNMPRICEVNGKTRVVVILAYPATHVRTPTFFNALAAARDLNAVLVPWQVAPEQLASVMDSLRHVENLAGVIVTIPHKQSIAGLCDELEGIAASLQVANVARRMADGRFIGRMYDGAGFAAGMKREGIELAGCSVLLLGAGGAGTAVADALLDAGVGRLAILNRNRERAEELVRRLRDIHPQSKMEAVDDPRGNWDIVVNSTSLGLHAEDPLPIDPDCLPRGCTVAEVIMQPDETALLRAARERGCRIHKGVHMVTAQIELLAEFLLGSEAKTEGISH</sequence>
<dbReference type="InterPro" id="IPR013708">
    <property type="entry name" value="Shikimate_DH-bd_N"/>
</dbReference>
<feature type="domain" description="Quinate/shikimate 5-dehydrogenase/glutamyl-tRNA reductase" evidence="7">
    <location>
        <begin position="132"/>
        <end position="206"/>
    </location>
</feature>
<dbReference type="RefSeq" id="WP_234814971.1">
    <property type="nucleotide sequence ID" value="NZ_LSTO01000001.1"/>
</dbReference>
<proteinExistence type="predicted"/>
<dbReference type="Proteomes" id="UP000197535">
    <property type="component" value="Unassembled WGS sequence"/>
</dbReference>
<dbReference type="PANTHER" id="PTHR21089">
    <property type="entry name" value="SHIKIMATE DEHYDROGENASE"/>
    <property type="match status" value="1"/>
</dbReference>
<keyword evidence="5" id="KW-0028">Amino-acid biosynthesis</keyword>
<accession>A0A254TIF6</accession>
<comment type="caution">
    <text evidence="9">The sequence shown here is derived from an EMBL/GenBank/DDBJ whole genome shotgun (WGS) entry which is preliminary data.</text>
</comment>
<dbReference type="GO" id="GO:0009073">
    <property type="term" value="P:aromatic amino acid family biosynthetic process"/>
    <property type="evidence" value="ECO:0007669"/>
    <property type="project" value="UniProtKB-KW"/>
</dbReference>
<dbReference type="GO" id="GO:0005829">
    <property type="term" value="C:cytosol"/>
    <property type="evidence" value="ECO:0007669"/>
    <property type="project" value="TreeGrafter"/>
</dbReference>
<feature type="domain" description="Shikimate dehydrogenase substrate binding N-terminal" evidence="8">
    <location>
        <begin position="21"/>
        <end position="103"/>
    </location>
</feature>
<name>A0A254TIF6_9BURK</name>